<proteinExistence type="predicted"/>
<evidence type="ECO:0000313" key="2">
    <source>
        <dbReference type="Proteomes" id="UP000236316"/>
    </source>
</evidence>
<accession>A0A2I2L566</accession>
<organism evidence="1">
    <name type="scientific">Orpheovirus IHUMI-LCC2</name>
    <dbReference type="NCBI Taxonomy" id="2023057"/>
    <lineage>
        <taxon>Viruses</taxon>
        <taxon>Varidnaviria</taxon>
        <taxon>Bamfordvirae</taxon>
        <taxon>Nucleocytoviricota</taxon>
        <taxon>Megaviricetes</taxon>
        <taxon>Pimascovirales</taxon>
        <taxon>Ocovirineae</taxon>
        <taxon>Orpheoviridae</taxon>
        <taxon>Alphaorpheovirus</taxon>
        <taxon>Alphaorpheovirus massiliense</taxon>
    </lineage>
</organism>
<keyword evidence="2" id="KW-1185">Reference proteome</keyword>
<dbReference type="Proteomes" id="UP000236316">
    <property type="component" value="Segment"/>
</dbReference>
<dbReference type="GeneID" id="35382587"/>
<evidence type="ECO:0000313" key="1">
    <source>
        <dbReference type="EMBL" id="SNW62667.1"/>
    </source>
</evidence>
<sequence>MEDNKVEHVYEKYGNIYKECYTLDSVTKMRQGEYKKYENDRIIVECYYSDGRLDEEYLEYQYVRNGSDDKYYKVPKVLCLYADGKLEGEYTEYYPNGVKKLIAHYNGGVLQGDVTKYSEDNILVN</sequence>
<dbReference type="RefSeq" id="YP_009448969.1">
    <property type="nucleotide sequence ID" value="NC_036594.1"/>
</dbReference>
<dbReference type="SUPFAM" id="SSF82185">
    <property type="entry name" value="Histone H3 K4-specific methyltransferase SET7/9 N-terminal domain"/>
    <property type="match status" value="1"/>
</dbReference>
<protein>
    <submittedName>
        <fullName evidence="1">MORN-repeat protein</fullName>
    </submittedName>
</protein>
<reference evidence="1" key="1">
    <citation type="submission" date="2017-08" db="EMBL/GenBank/DDBJ databases">
        <authorList>
            <consortium name="Urmite Genomes"/>
        </authorList>
    </citation>
    <scope>NUCLEOTIDE SEQUENCE [LARGE SCALE GENOMIC DNA]</scope>
    <source>
        <strain evidence="1">IHUMI-LCC2</strain>
    </source>
</reference>
<dbReference type="Gene3D" id="2.20.110.10">
    <property type="entry name" value="Histone H3 K4-specific methyltransferase SET7/9 N-terminal domain"/>
    <property type="match status" value="1"/>
</dbReference>
<name>A0A2I2L566_9VIRU</name>
<dbReference type="KEGG" id="vg:35382587"/>
<gene>
    <name evidence="1" type="ORF">ORPV_763</name>
</gene>
<dbReference type="EMBL" id="LT906555">
    <property type="protein sequence ID" value="SNW62667.1"/>
    <property type="molecule type" value="Genomic_DNA"/>
</dbReference>